<reference evidence="8 9" key="1">
    <citation type="submission" date="2018-06" db="EMBL/GenBank/DDBJ databases">
        <authorList>
            <consortium name="Pathogen Informatics"/>
            <person name="Doyle S."/>
        </authorList>
    </citation>
    <scope>NUCLEOTIDE SEQUENCE [LARGE SCALE GENOMIC DNA]</scope>
    <source>
        <strain evidence="8 9">NCTC13100</strain>
    </source>
</reference>
<dbReference type="RefSeq" id="WP_018361031.1">
    <property type="nucleotide sequence ID" value="NZ_UGTI01000001.1"/>
</dbReference>
<feature type="transmembrane region" description="Helical" evidence="6">
    <location>
        <begin position="105"/>
        <end position="127"/>
    </location>
</feature>
<dbReference type="Gene3D" id="1.20.1250.20">
    <property type="entry name" value="MFS general substrate transporter like domains"/>
    <property type="match status" value="2"/>
</dbReference>
<dbReference type="Pfam" id="PF07690">
    <property type="entry name" value="MFS_1"/>
    <property type="match status" value="1"/>
</dbReference>
<dbReference type="InterPro" id="IPR020846">
    <property type="entry name" value="MFS_dom"/>
</dbReference>
<dbReference type="Proteomes" id="UP000254263">
    <property type="component" value="Unassembled WGS sequence"/>
</dbReference>
<evidence type="ECO:0000313" key="8">
    <source>
        <dbReference type="EMBL" id="SUB77580.1"/>
    </source>
</evidence>
<comment type="subcellular location">
    <subcellularLocation>
        <location evidence="1">Membrane</location>
        <topology evidence="1">Multi-pass membrane protein</topology>
    </subcellularLocation>
</comment>
<evidence type="ECO:0000313" key="9">
    <source>
        <dbReference type="Proteomes" id="UP000254263"/>
    </source>
</evidence>
<accession>A0A379DGP6</accession>
<dbReference type="PROSITE" id="PS50850">
    <property type="entry name" value="MFS"/>
    <property type="match status" value="1"/>
</dbReference>
<dbReference type="SUPFAM" id="SSF103473">
    <property type="entry name" value="MFS general substrate transporter"/>
    <property type="match status" value="1"/>
</dbReference>
<keyword evidence="5 6" id="KW-0472">Membrane</keyword>
<evidence type="ECO:0000256" key="3">
    <source>
        <dbReference type="ARBA" id="ARBA00022692"/>
    </source>
</evidence>
<dbReference type="AlphaFoldDB" id="A0A379DGP6"/>
<dbReference type="EMBL" id="UGTI01000001">
    <property type="protein sequence ID" value="SUB77580.1"/>
    <property type="molecule type" value="Genomic_DNA"/>
</dbReference>
<keyword evidence="4 6" id="KW-1133">Transmembrane helix</keyword>
<feature type="transmembrane region" description="Helical" evidence="6">
    <location>
        <begin position="235"/>
        <end position="259"/>
    </location>
</feature>
<feature type="domain" description="Major facilitator superfamily (MFS) profile" evidence="7">
    <location>
        <begin position="15"/>
        <end position="424"/>
    </location>
</feature>
<feature type="transmembrane region" description="Helical" evidence="6">
    <location>
        <begin position="369"/>
        <end position="390"/>
    </location>
</feature>
<evidence type="ECO:0000256" key="2">
    <source>
        <dbReference type="ARBA" id="ARBA00022448"/>
    </source>
</evidence>
<organism evidence="8 9">
    <name type="scientific">Porphyromonas macacae</name>
    <dbReference type="NCBI Taxonomy" id="28115"/>
    <lineage>
        <taxon>Bacteria</taxon>
        <taxon>Pseudomonadati</taxon>
        <taxon>Bacteroidota</taxon>
        <taxon>Bacteroidia</taxon>
        <taxon>Bacteroidales</taxon>
        <taxon>Porphyromonadaceae</taxon>
        <taxon>Porphyromonas</taxon>
    </lineage>
</organism>
<proteinExistence type="predicted"/>
<feature type="transmembrane region" description="Helical" evidence="6">
    <location>
        <begin position="51"/>
        <end position="68"/>
    </location>
</feature>
<evidence type="ECO:0000256" key="6">
    <source>
        <dbReference type="SAM" id="Phobius"/>
    </source>
</evidence>
<evidence type="ECO:0000259" key="7">
    <source>
        <dbReference type="PROSITE" id="PS50850"/>
    </source>
</evidence>
<feature type="transmembrane region" description="Helical" evidence="6">
    <location>
        <begin position="307"/>
        <end position="328"/>
    </location>
</feature>
<sequence>MSFVKSKVAGKSISPIRWVPSTYFAMGLPYVTISIVALIMLDDFGMPNDKITFWTSLLVLPWSLKPFFSVVMELVGSKKMYVVVTELICSVVFGLVAFSMPLPDFYSLVIALLAVMAFSGSMHDIAGDGLYMAELSTDQQSKFVGWQGAFYNLAKILANGGLIYLAGIMSRQIGIIKSWMVIMVICAVLMAVIALYHMAVMPSGKRNEHQEKKTFSTGMAELWLVIKTFFQKKYIWYYLIFIILYRFAEGLATKVAPLFLKAPVEQGGIGLTNEQYGLIYGTGGALAFIVGSILGGYYISRFGLRKVLFSLALIFNVPFVVYLLLALFRPTSLWWIGSGVVFEYFTYGFGFVGLTLFMMQQIAPGKYQMAHYAFATSIMNLGVMLPGMISGKLSLMLGYRDFFIVVMIATIPALILTYFVPFTHKEAQETVK</sequence>
<dbReference type="InterPro" id="IPR004752">
    <property type="entry name" value="AmpG_permease/AT-1"/>
</dbReference>
<dbReference type="InterPro" id="IPR011701">
    <property type="entry name" value="MFS"/>
</dbReference>
<feature type="transmembrane region" description="Helical" evidence="6">
    <location>
        <begin position="21"/>
        <end position="39"/>
    </location>
</feature>
<evidence type="ECO:0000256" key="1">
    <source>
        <dbReference type="ARBA" id="ARBA00004141"/>
    </source>
</evidence>
<evidence type="ECO:0000256" key="4">
    <source>
        <dbReference type="ARBA" id="ARBA00022989"/>
    </source>
</evidence>
<keyword evidence="3 6" id="KW-0812">Transmembrane</keyword>
<gene>
    <name evidence="8" type="primary">ampG</name>
    <name evidence="8" type="ORF">NCTC13100_00705</name>
</gene>
<dbReference type="PANTHER" id="PTHR12778">
    <property type="entry name" value="SOLUTE CARRIER FAMILY 33 ACETYL-COA TRANSPORTER -RELATED"/>
    <property type="match status" value="1"/>
</dbReference>
<dbReference type="InterPro" id="IPR036259">
    <property type="entry name" value="MFS_trans_sf"/>
</dbReference>
<feature type="transmembrane region" description="Helical" evidence="6">
    <location>
        <begin position="334"/>
        <end position="357"/>
    </location>
</feature>
<feature type="transmembrane region" description="Helical" evidence="6">
    <location>
        <begin position="402"/>
        <end position="422"/>
    </location>
</feature>
<feature type="transmembrane region" description="Helical" evidence="6">
    <location>
        <begin position="80"/>
        <end position="99"/>
    </location>
</feature>
<feature type="transmembrane region" description="Helical" evidence="6">
    <location>
        <begin position="148"/>
        <end position="169"/>
    </location>
</feature>
<dbReference type="PANTHER" id="PTHR12778:SF10">
    <property type="entry name" value="MAJOR FACILITATOR SUPERFAMILY DOMAIN-CONTAINING PROTEIN 3"/>
    <property type="match status" value="1"/>
</dbReference>
<evidence type="ECO:0000256" key="5">
    <source>
        <dbReference type="ARBA" id="ARBA00023136"/>
    </source>
</evidence>
<dbReference type="GO" id="GO:0016020">
    <property type="term" value="C:membrane"/>
    <property type="evidence" value="ECO:0007669"/>
    <property type="project" value="UniProtKB-SubCell"/>
</dbReference>
<name>A0A379DGP6_9PORP</name>
<feature type="transmembrane region" description="Helical" evidence="6">
    <location>
        <begin position="175"/>
        <end position="196"/>
    </location>
</feature>
<dbReference type="GO" id="GO:0022857">
    <property type="term" value="F:transmembrane transporter activity"/>
    <property type="evidence" value="ECO:0007669"/>
    <property type="project" value="InterPro"/>
</dbReference>
<keyword evidence="2" id="KW-0813">Transport</keyword>
<protein>
    <submittedName>
        <fullName evidence="8">Muropeptide transporter</fullName>
    </submittedName>
</protein>
<feature type="transmembrane region" description="Helical" evidence="6">
    <location>
        <begin position="279"/>
        <end position="300"/>
    </location>
</feature>